<dbReference type="EMBL" id="JARK01001340">
    <property type="protein sequence ID" value="EYC30662.1"/>
    <property type="molecule type" value="Genomic_DNA"/>
</dbReference>
<dbReference type="AlphaFoldDB" id="A0A016VUF7"/>
<dbReference type="Proteomes" id="UP000024635">
    <property type="component" value="Unassembled WGS sequence"/>
</dbReference>
<name>A0A016VUF7_9BILA</name>
<evidence type="ECO:0000313" key="2">
    <source>
        <dbReference type="Proteomes" id="UP000024635"/>
    </source>
</evidence>
<reference evidence="2" key="1">
    <citation type="journal article" date="2015" name="Nat. Genet.">
        <title>The genome and transcriptome of the zoonotic hookworm Ancylostoma ceylanicum identify infection-specific gene families.</title>
        <authorList>
            <person name="Schwarz E.M."/>
            <person name="Hu Y."/>
            <person name="Antoshechkin I."/>
            <person name="Miller M.M."/>
            <person name="Sternberg P.W."/>
            <person name="Aroian R.V."/>
        </authorList>
    </citation>
    <scope>NUCLEOTIDE SEQUENCE</scope>
    <source>
        <strain evidence="2">HY135</strain>
    </source>
</reference>
<comment type="caution">
    <text evidence="1">The sequence shown here is derived from an EMBL/GenBank/DDBJ whole genome shotgun (WGS) entry which is preliminary data.</text>
</comment>
<accession>A0A016VUF7</accession>
<protein>
    <submittedName>
        <fullName evidence="1">Uncharacterized protein</fullName>
    </submittedName>
</protein>
<keyword evidence="2" id="KW-1185">Reference proteome</keyword>
<sequence length="74" mass="8354">MAILVEVNHLSGFDSLFNRARSMGNKYVSIPQVELLFLRTDLYLIYFATYSTFVASLPCSCPGYGRSRCPPDCH</sequence>
<gene>
    <name evidence="1" type="primary">Acey_s0004.g1705</name>
    <name evidence="1" type="ORF">Y032_0004g1705</name>
</gene>
<organism evidence="1 2">
    <name type="scientific">Ancylostoma ceylanicum</name>
    <dbReference type="NCBI Taxonomy" id="53326"/>
    <lineage>
        <taxon>Eukaryota</taxon>
        <taxon>Metazoa</taxon>
        <taxon>Ecdysozoa</taxon>
        <taxon>Nematoda</taxon>
        <taxon>Chromadorea</taxon>
        <taxon>Rhabditida</taxon>
        <taxon>Rhabditina</taxon>
        <taxon>Rhabditomorpha</taxon>
        <taxon>Strongyloidea</taxon>
        <taxon>Ancylostomatidae</taxon>
        <taxon>Ancylostomatinae</taxon>
        <taxon>Ancylostoma</taxon>
    </lineage>
</organism>
<evidence type="ECO:0000313" key="1">
    <source>
        <dbReference type="EMBL" id="EYC30662.1"/>
    </source>
</evidence>
<proteinExistence type="predicted"/>